<dbReference type="EMBL" id="KV417599">
    <property type="protein sequence ID" value="KZP15951.1"/>
    <property type="molecule type" value="Genomic_DNA"/>
</dbReference>
<accession>A0A166DNX1</accession>
<evidence type="ECO:0000313" key="3">
    <source>
        <dbReference type="EMBL" id="KZP15951.1"/>
    </source>
</evidence>
<protein>
    <submittedName>
        <fullName evidence="2">Uncharacterized protein</fullName>
    </submittedName>
</protein>
<evidence type="ECO:0000256" key="1">
    <source>
        <dbReference type="SAM" id="MobiDB-lite"/>
    </source>
</evidence>
<dbReference type="EMBL" id="KV417610">
    <property type="protein sequence ID" value="KZP14917.1"/>
    <property type="molecule type" value="Genomic_DNA"/>
</dbReference>
<proteinExistence type="predicted"/>
<gene>
    <name evidence="3" type="ORF">FIBSPDRAFT_74503</name>
    <name evidence="2" type="ORF">FIBSPDRAFT_97074</name>
</gene>
<reference evidence="2 4" key="1">
    <citation type="journal article" date="2016" name="Mol. Biol. Evol.">
        <title>Comparative Genomics of Early-Diverging Mushroom-Forming Fungi Provides Insights into the Origins of Lignocellulose Decay Capabilities.</title>
        <authorList>
            <person name="Nagy L.G."/>
            <person name="Riley R."/>
            <person name="Tritt A."/>
            <person name="Adam C."/>
            <person name="Daum C."/>
            <person name="Floudas D."/>
            <person name="Sun H."/>
            <person name="Yadav J.S."/>
            <person name="Pangilinan J."/>
            <person name="Larsson K.H."/>
            <person name="Matsuura K."/>
            <person name="Barry K."/>
            <person name="Labutti K."/>
            <person name="Kuo R."/>
            <person name="Ohm R.A."/>
            <person name="Bhattacharya S.S."/>
            <person name="Shirouzu T."/>
            <person name="Yoshinaga Y."/>
            <person name="Martin F.M."/>
            <person name="Grigoriev I.V."/>
            <person name="Hibbett D.S."/>
        </authorList>
    </citation>
    <scope>NUCLEOTIDE SEQUENCE [LARGE SCALE GENOMIC DNA]</scope>
    <source>
        <strain evidence="2 4">CBS 109695</strain>
    </source>
</reference>
<feature type="region of interest" description="Disordered" evidence="1">
    <location>
        <begin position="29"/>
        <end position="63"/>
    </location>
</feature>
<sequence length="89" mass="9920">MYWFEDVLFDAEFESALLGLSDDVDETFSSSASSLTGTMMPPTEVSEDEREREDKDAPVSGANETPIWLGLAPSYMERVCFDLQLTVSL</sequence>
<evidence type="ECO:0000313" key="4">
    <source>
        <dbReference type="Proteomes" id="UP000076532"/>
    </source>
</evidence>
<organism evidence="2 4">
    <name type="scientific">Athelia psychrophila</name>
    <dbReference type="NCBI Taxonomy" id="1759441"/>
    <lineage>
        <taxon>Eukaryota</taxon>
        <taxon>Fungi</taxon>
        <taxon>Dikarya</taxon>
        <taxon>Basidiomycota</taxon>
        <taxon>Agaricomycotina</taxon>
        <taxon>Agaricomycetes</taxon>
        <taxon>Agaricomycetidae</taxon>
        <taxon>Atheliales</taxon>
        <taxon>Atheliaceae</taxon>
        <taxon>Athelia</taxon>
    </lineage>
</organism>
<keyword evidence="4" id="KW-1185">Reference proteome</keyword>
<name>A0A166DNX1_9AGAM</name>
<dbReference type="AlphaFoldDB" id="A0A166DNX1"/>
<evidence type="ECO:0000313" key="2">
    <source>
        <dbReference type="EMBL" id="KZP14917.1"/>
    </source>
</evidence>
<dbReference type="Proteomes" id="UP000076532">
    <property type="component" value="Unassembled WGS sequence"/>
</dbReference>